<accession>A0A423WYM0</accession>
<feature type="compositionally biased region" description="Basic and acidic residues" evidence="1">
    <location>
        <begin position="370"/>
        <end position="385"/>
    </location>
</feature>
<dbReference type="AlphaFoldDB" id="A0A423WYM0"/>
<feature type="region of interest" description="Disordered" evidence="1">
    <location>
        <begin position="511"/>
        <end position="538"/>
    </location>
</feature>
<dbReference type="EMBL" id="LKEB01000034">
    <property type="protein sequence ID" value="ROW08627.1"/>
    <property type="molecule type" value="Genomic_DNA"/>
</dbReference>
<comment type="caution">
    <text evidence="2">The sequence shown here is derived from an EMBL/GenBank/DDBJ whole genome shotgun (WGS) entry which is preliminary data.</text>
</comment>
<proteinExistence type="predicted"/>
<feature type="compositionally biased region" description="Low complexity" evidence="1">
    <location>
        <begin position="264"/>
        <end position="273"/>
    </location>
</feature>
<dbReference type="OrthoDB" id="5278722at2759"/>
<protein>
    <submittedName>
        <fullName evidence="2">Uncharacterized protein</fullName>
    </submittedName>
</protein>
<dbReference type="STRING" id="1230097.A0A423WYM0"/>
<evidence type="ECO:0000256" key="1">
    <source>
        <dbReference type="SAM" id="MobiDB-lite"/>
    </source>
</evidence>
<evidence type="ECO:0000313" key="3">
    <source>
        <dbReference type="Proteomes" id="UP000285146"/>
    </source>
</evidence>
<dbReference type="InParanoid" id="A0A423WYM0"/>
<evidence type="ECO:0000313" key="2">
    <source>
        <dbReference type="EMBL" id="ROW08627.1"/>
    </source>
</evidence>
<dbReference type="Proteomes" id="UP000285146">
    <property type="component" value="Unassembled WGS sequence"/>
</dbReference>
<reference evidence="2 3" key="1">
    <citation type="submission" date="2015-09" db="EMBL/GenBank/DDBJ databases">
        <title>Host preference determinants of Valsa canker pathogens revealed by comparative genomics.</title>
        <authorList>
            <person name="Yin Z."/>
            <person name="Huang L."/>
        </authorList>
    </citation>
    <scope>NUCLEOTIDE SEQUENCE [LARGE SCALE GENOMIC DNA]</scope>
    <source>
        <strain evidence="2 3">SXYLt</strain>
    </source>
</reference>
<feature type="compositionally biased region" description="Polar residues" evidence="1">
    <location>
        <begin position="399"/>
        <end position="413"/>
    </location>
</feature>
<keyword evidence="3" id="KW-1185">Reference proteome</keyword>
<feature type="region of interest" description="Disordered" evidence="1">
    <location>
        <begin position="256"/>
        <end position="306"/>
    </location>
</feature>
<sequence>MSSQGGFVERLRNAPFFNSLMGFFFNKGVRGGPRILLNLASVLLVLLLIAKLMPSRVAEGALNAIPHDLWSGIGKGSADADDGSVPGGLRIVVFGENDIGTPVGENEEVEGSKSWTQALCAQLECTNHVSMVPLPDTAPWSVSSNELYARGVEKVFNETADKSTPGQDYSYLSTYYPPQWKSPDLKEQIDRFLAMPKPRHAPKETLWVFSFGLWDVWSLSALPAPVGKDLVGPMTKDIFKQIERLVEASTDPKSIAWSDFNTVPEPAASAAPADENREATDDAAAPSQPERREENADGSEPAAEEDIELPTEYFRILVPRVIDPSMLPGWRDLRPVLPKVHSKAEQMRNSAELTGFWNDEIVNALSDWVKKEDKQPEQAEKKASRDVTVGEESKRVQEEASSANVDLASTVSQPGPAVEVGPWTPIYPTRDGFAYNLADYLLDAMIERQMRNARLKDGVGRGDGPLEQGYRDVTNACVQQVNTVAVSISVESGITLDIPNQNIGKDIQVPTVPTPHVSRREVNSNGVDDDAGFTSHTSSPVKVCDSPSDHLFYTPFALSQRAIIAIASQSAELIRKSDTVRAKLQGKVNK</sequence>
<name>A0A423WYM0_9PEZI</name>
<feature type="region of interest" description="Disordered" evidence="1">
    <location>
        <begin position="370"/>
        <end position="414"/>
    </location>
</feature>
<gene>
    <name evidence="2" type="ORF">VPNG_06245</name>
</gene>
<organism evidence="2 3">
    <name type="scientific">Cytospora leucostoma</name>
    <dbReference type="NCBI Taxonomy" id="1230097"/>
    <lineage>
        <taxon>Eukaryota</taxon>
        <taxon>Fungi</taxon>
        <taxon>Dikarya</taxon>
        <taxon>Ascomycota</taxon>
        <taxon>Pezizomycotina</taxon>
        <taxon>Sordariomycetes</taxon>
        <taxon>Sordariomycetidae</taxon>
        <taxon>Diaporthales</taxon>
        <taxon>Cytosporaceae</taxon>
        <taxon>Cytospora</taxon>
    </lineage>
</organism>